<evidence type="ECO:0000313" key="2">
    <source>
        <dbReference type="EMBL" id="SDA37232.1"/>
    </source>
</evidence>
<dbReference type="OrthoDB" id="75116at2157"/>
<dbReference type="STRING" id="230361.sm9_1806"/>
<keyword evidence="1" id="KW-1133">Transmembrane helix</keyword>
<evidence type="ECO:0000256" key="1">
    <source>
        <dbReference type="SAM" id="Phobius"/>
    </source>
</evidence>
<keyword evidence="1" id="KW-0472">Membrane</keyword>
<gene>
    <name evidence="2" type="ORF">SAMN02910315_00078</name>
</gene>
<keyword evidence="3" id="KW-1185">Reference proteome</keyword>
<feature type="transmembrane region" description="Helical" evidence="1">
    <location>
        <begin position="84"/>
        <end position="100"/>
    </location>
</feature>
<feature type="transmembrane region" description="Helical" evidence="1">
    <location>
        <begin position="112"/>
        <end position="132"/>
    </location>
</feature>
<name>A0A1G5UUC3_9EURY</name>
<feature type="transmembrane region" description="Helical" evidence="1">
    <location>
        <begin position="7"/>
        <end position="29"/>
    </location>
</feature>
<proteinExistence type="predicted"/>
<organism evidence="2 3">
    <name type="scientific">Methanobrevibacter millerae</name>
    <dbReference type="NCBI Taxonomy" id="230361"/>
    <lineage>
        <taxon>Archaea</taxon>
        <taxon>Methanobacteriati</taxon>
        <taxon>Methanobacteriota</taxon>
        <taxon>Methanomada group</taxon>
        <taxon>Methanobacteria</taxon>
        <taxon>Methanobacteriales</taxon>
        <taxon>Methanobacteriaceae</taxon>
        <taxon>Methanobrevibacter</taxon>
    </lineage>
</organism>
<sequence>MSERLNVKDLITVGIFAVILIVMIFAFGMLGYVPILMLALPIIAALICGIPYMLFLTRVSKFGMVTLLGLILGIVMFLSGHTWVPIVTFTLFALIADIILKMGNYSSMKNSIISHGFFILGIMGNMLPFFILRDYFVEAMRTSMGNDYVNTILPFLEYNTLIVLFILTFICGIISAYIGKLVLKKHFERAGIA</sequence>
<dbReference type="AlphaFoldDB" id="A0A1G5UUC3"/>
<dbReference type="Proteomes" id="UP000323439">
    <property type="component" value="Unassembled WGS sequence"/>
</dbReference>
<dbReference type="RefSeq" id="WP_149730735.1">
    <property type="nucleotide sequence ID" value="NZ_FMXB01000001.1"/>
</dbReference>
<feature type="transmembrane region" description="Helical" evidence="1">
    <location>
        <begin position="35"/>
        <end position="55"/>
    </location>
</feature>
<reference evidence="2 3" key="1">
    <citation type="submission" date="2016-10" db="EMBL/GenBank/DDBJ databases">
        <authorList>
            <person name="Varghese N."/>
            <person name="Submissions S."/>
        </authorList>
    </citation>
    <scope>NUCLEOTIDE SEQUENCE [LARGE SCALE GENOMIC DNA]</scope>
    <source>
        <strain evidence="2 3">DSM 16643</strain>
    </source>
</reference>
<evidence type="ECO:0000313" key="3">
    <source>
        <dbReference type="Proteomes" id="UP000323439"/>
    </source>
</evidence>
<feature type="transmembrane region" description="Helical" evidence="1">
    <location>
        <begin position="62"/>
        <end position="78"/>
    </location>
</feature>
<protein>
    <submittedName>
        <fullName evidence="2">Energy-coupling factor transport system substrate-specific component</fullName>
    </submittedName>
</protein>
<keyword evidence="1" id="KW-0812">Transmembrane</keyword>
<dbReference type="EMBL" id="FMXB01000001">
    <property type="protein sequence ID" value="SDA37232.1"/>
    <property type="molecule type" value="Genomic_DNA"/>
</dbReference>
<accession>A0A1G5UUC3</accession>
<dbReference type="InterPro" id="IPR011733">
    <property type="entry name" value="CHP02185_IM"/>
</dbReference>
<feature type="transmembrane region" description="Helical" evidence="1">
    <location>
        <begin position="152"/>
        <end position="179"/>
    </location>
</feature>
<dbReference type="Pfam" id="PF09605">
    <property type="entry name" value="Trep_Strep"/>
    <property type="match status" value="1"/>
</dbReference>
<dbReference type="NCBIfam" id="TIGR02185">
    <property type="entry name" value="Trep_Strep"/>
    <property type="match status" value="1"/>
</dbReference>